<evidence type="ECO:0000313" key="3">
    <source>
        <dbReference type="Proteomes" id="UP000237271"/>
    </source>
</evidence>
<feature type="non-terminal residue" evidence="2">
    <location>
        <position position="362"/>
    </location>
</feature>
<evidence type="ECO:0000313" key="2">
    <source>
        <dbReference type="EMBL" id="POM80264.1"/>
    </source>
</evidence>
<gene>
    <name evidence="2" type="ORF">PHPALM_1921</name>
</gene>
<sequence>MLDRVCRRHQVPRWLPLLLDVALVSLFLLLDVRDLWFKLRWVGPHDAFVFSTVETKYLPTDAVPLQPTTVLSYADQQAQRASGWTSFLQKCESLTPLIEQDEVHNFHYAVGRNCMIGTGGGTVRAAELLFTSSIRVDSVAWAACELLYKHRKPPICHSPIVIQFRERYNILNEAAVERSNAEKSKIETENTHQELYATRPGSEAEAELIELLEVISKSSPASATVCVEGFIVKGPGRYTSTIYGCGSPNFYRSAFIGGDPPMFAQFLQEKSWLTSQSVSIMGMKFLIRENRHSIFTIRNPVSGSDIKRVLENTSLINFSASGTLYTLMILCRRDRSIHVVAIMETTGSVRVPNILRTDDKNG</sequence>
<dbReference type="EMBL" id="NCKW01000584">
    <property type="protein sequence ID" value="POM80264.1"/>
    <property type="molecule type" value="Genomic_DNA"/>
</dbReference>
<organism evidence="2 3">
    <name type="scientific">Phytophthora palmivora</name>
    <dbReference type="NCBI Taxonomy" id="4796"/>
    <lineage>
        <taxon>Eukaryota</taxon>
        <taxon>Sar</taxon>
        <taxon>Stramenopiles</taxon>
        <taxon>Oomycota</taxon>
        <taxon>Peronosporomycetes</taxon>
        <taxon>Peronosporales</taxon>
        <taxon>Peronosporaceae</taxon>
        <taxon>Phytophthora</taxon>
    </lineage>
</organism>
<name>A0A2P4YR50_9STRA</name>
<keyword evidence="1" id="KW-0812">Transmembrane</keyword>
<keyword evidence="1" id="KW-0472">Membrane</keyword>
<evidence type="ECO:0000256" key="1">
    <source>
        <dbReference type="SAM" id="Phobius"/>
    </source>
</evidence>
<dbReference type="Proteomes" id="UP000237271">
    <property type="component" value="Unassembled WGS sequence"/>
</dbReference>
<reference evidence="2 3" key="1">
    <citation type="journal article" date="2017" name="Genome Biol. Evol.">
        <title>Phytophthora megakarya and P. palmivora, closely related causal agents of cacao black pod rot, underwent increases in genome sizes and gene numbers by different mechanisms.</title>
        <authorList>
            <person name="Ali S.S."/>
            <person name="Shao J."/>
            <person name="Lary D.J."/>
            <person name="Kronmiller B."/>
            <person name="Shen D."/>
            <person name="Strem M.D."/>
            <person name="Amoako-Attah I."/>
            <person name="Akrofi A.Y."/>
            <person name="Begoude B.A."/>
            <person name="Ten Hoopen G.M."/>
            <person name="Coulibaly K."/>
            <person name="Kebe B.I."/>
            <person name="Melnick R.L."/>
            <person name="Guiltinan M.J."/>
            <person name="Tyler B.M."/>
            <person name="Meinhardt L.W."/>
            <person name="Bailey B.A."/>
        </authorList>
    </citation>
    <scope>NUCLEOTIDE SEQUENCE [LARGE SCALE GENOMIC DNA]</scope>
    <source>
        <strain evidence="3">sbr112.9</strain>
    </source>
</reference>
<feature type="transmembrane region" description="Helical" evidence="1">
    <location>
        <begin position="12"/>
        <end position="30"/>
    </location>
</feature>
<accession>A0A2P4YR50</accession>
<keyword evidence="1" id="KW-1133">Transmembrane helix</keyword>
<dbReference type="OrthoDB" id="167565at2759"/>
<proteinExistence type="predicted"/>
<keyword evidence="3" id="KW-1185">Reference proteome</keyword>
<protein>
    <submittedName>
        <fullName evidence="2">Uncharacterized protein</fullName>
    </submittedName>
</protein>
<dbReference type="AlphaFoldDB" id="A0A2P4YR50"/>
<comment type="caution">
    <text evidence="2">The sequence shown here is derived from an EMBL/GenBank/DDBJ whole genome shotgun (WGS) entry which is preliminary data.</text>
</comment>